<evidence type="ECO:0000313" key="4">
    <source>
        <dbReference type="Proteomes" id="UP000033684"/>
    </source>
</evidence>
<accession>A0A0F3IKP1</accession>
<keyword evidence="1" id="KW-1133">Transmembrane helix</keyword>
<dbReference type="InterPro" id="IPR054402">
    <property type="entry name" value="Tt1218-like_dom"/>
</dbReference>
<evidence type="ECO:0000259" key="2">
    <source>
        <dbReference type="Pfam" id="PF22150"/>
    </source>
</evidence>
<feature type="non-terminal residue" evidence="3">
    <location>
        <position position="161"/>
    </location>
</feature>
<reference evidence="3 4" key="2">
    <citation type="journal article" date="2016" name="Microb. Ecol.">
        <title>Genome Characteristics of a Novel Type I Methanotroph (Sn10-6) Isolated from a Flooded Indian Rice Field.</title>
        <authorList>
            <person name="Rahalkar M.C."/>
            <person name="Pandit P.S."/>
            <person name="Dhakephalkar P.K."/>
            <person name="Pore S."/>
            <person name="Arora P."/>
            <person name="Kapse N."/>
        </authorList>
    </citation>
    <scope>NUCLEOTIDE SEQUENCE [LARGE SCALE GENOMIC DNA]</scope>
    <source>
        <strain evidence="3 4">Sn10-6</strain>
    </source>
</reference>
<feature type="transmembrane region" description="Helical" evidence="1">
    <location>
        <begin position="7"/>
        <end position="30"/>
    </location>
</feature>
<dbReference type="PROSITE" id="PS00409">
    <property type="entry name" value="PROKAR_NTER_METHYL"/>
    <property type="match status" value="1"/>
</dbReference>
<sequence length="161" mass="17395">MLKQSTGFTLIEILITVFLISGGLLGVAALQAISINSNQAAYNRSQATLLAYDIVDRMRANPTEASLLGGSRYATISPYDAKKQEDCLKQSAGCNPDALAEQDLYDWFNQIRVTLPGCANDVINGSCATIIANDAGNGYVITINWDEDRNGDIDDHDASFQ</sequence>
<keyword evidence="1" id="KW-0812">Transmembrane</keyword>
<dbReference type="RefSeq" id="WP_045779627.1">
    <property type="nucleotide sequence ID" value="NZ_LAJX01000134.1"/>
</dbReference>
<proteinExistence type="predicted"/>
<dbReference type="Proteomes" id="UP000033684">
    <property type="component" value="Unassembled WGS sequence"/>
</dbReference>
<evidence type="ECO:0000256" key="1">
    <source>
        <dbReference type="SAM" id="Phobius"/>
    </source>
</evidence>
<name>A0A0F3IKP1_9GAMM</name>
<dbReference type="InterPro" id="IPR012902">
    <property type="entry name" value="N_methyl_site"/>
</dbReference>
<dbReference type="NCBIfam" id="TIGR02523">
    <property type="entry name" value="type_IV_pilV"/>
    <property type="match status" value="1"/>
</dbReference>
<protein>
    <recommendedName>
        <fullName evidence="2">Type IV pilin Tt1218-like domain-containing protein</fullName>
    </recommendedName>
</protein>
<dbReference type="EMBL" id="LAJX01000134">
    <property type="protein sequence ID" value="KJV06124.1"/>
    <property type="molecule type" value="Genomic_DNA"/>
</dbReference>
<comment type="caution">
    <text evidence="3">The sequence shown here is derived from an EMBL/GenBank/DDBJ whole genome shotgun (WGS) entry which is preliminary data.</text>
</comment>
<dbReference type="AlphaFoldDB" id="A0A0F3IKP1"/>
<dbReference type="NCBIfam" id="TIGR02532">
    <property type="entry name" value="IV_pilin_GFxxxE"/>
    <property type="match status" value="1"/>
</dbReference>
<dbReference type="Pfam" id="PF22150">
    <property type="entry name" value="Tt1218-like"/>
    <property type="match status" value="1"/>
</dbReference>
<keyword evidence="1" id="KW-0472">Membrane</keyword>
<feature type="domain" description="Type IV pilin Tt1218-like" evidence="2">
    <location>
        <begin position="29"/>
        <end position="104"/>
    </location>
</feature>
<dbReference type="OrthoDB" id="8547299at2"/>
<dbReference type="InterPro" id="IPR013362">
    <property type="entry name" value="Pilus_4_PilV"/>
</dbReference>
<evidence type="ECO:0000313" key="3">
    <source>
        <dbReference type="EMBL" id="KJV06124.1"/>
    </source>
</evidence>
<gene>
    <name evidence="3" type="ORF">VZ94_13525</name>
</gene>
<reference evidence="4" key="1">
    <citation type="submission" date="2015-03" db="EMBL/GenBank/DDBJ databases">
        <title>Draft genome sequence of a novel methanotroph (Sn10-6) isolated from flooded ricefield rhizosphere in India.</title>
        <authorList>
            <person name="Pandit P.S."/>
            <person name="Pore S.D."/>
            <person name="Arora P."/>
            <person name="Kapse N.G."/>
            <person name="Dhakephalkar P.K."/>
            <person name="Rahalkar M.C."/>
        </authorList>
    </citation>
    <scope>NUCLEOTIDE SEQUENCE [LARGE SCALE GENOMIC DNA]</scope>
    <source>
        <strain evidence="4">Sn10-6</strain>
    </source>
</reference>
<organism evidence="3 4">
    <name type="scientific">Methylocucumis oryzae</name>
    <dbReference type="NCBI Taxonomy" id="1632867"/>
    <lineage>
        <taxon>Bacteria</taxon>
        <taxon>Pseudomonadati</taxon>
        <taxon>Pseudomonadota</taxon>
        <taxon>Gammaproteobacteria</taxon>
        <taxon>Methylococcales</taxon>
        <taxon>Methylococcaceae</taxon>
        <taxon>Methylocucumis</taxon>
    </lineage>
</organism>
<keyword evidence="4" id="KW-1185">Reference proteome</keyword>